<dbReference type="Gene3D" id="3.30.920.90">
    <property type="match status" value="1"/>
</dbReference>
<organism evidence="3 4">
    <name type="scientific">Massilia aquatica</name>
    <dbReference type="NCBI Taxonomy" id="2609000"/>
    <lineage>
        <taxon>Bacteria</taxon>
        <taxon>Pseudomonadati</taxon>
        <taxon>Pseudomonadota</taxon>
        <taxon>Betaproteobacteria</taxon>
        <taxon>Burkholderiales</taxon>
        <taxon>Oxalobacteraceae</taxon>
        <taxon>Telluria group</taxon>
        <taxon>Massilia</taxon>
    </lineage>
</organism>
<proteinExistence type="predicted"/>
<dbReference type="RefSeq" id="WP_167079253.1">
    <property type="nucleotide sequence ID" value="NZ_VVIW01000018.1"/>
</dbReference>
<comment type="caution">
    <text evidence="3">The sequence shown here is derived from an EMBL/GenBank/DDBJ whole genome shotgun (WGS) entry which is preliminary data.</text>
</comment>
<reference evidence="3 4" key="1">
    <citation type="submission" date="2019-09" db="EMBL/GenBank/DDBJ databases">
        <title>Taxonomy of Antarctic Massilia spp.: description of Massilia rubra sp. nov., Massilia aquatica sp. nov., Massilia mucilaginosa sp. nov., Massilia frigida sp. nov. isolated from streams, lakes and regoliths.</title>
        <authorList>
            <person name="Holochova P."/>
            <person name="Sedlacek I."/>
            <person name="Kralova S."/>
            <person name="Maslanova I."/>
            <person name="Busse H.-J."/>
            <person name="Stankova E."/>
            <person name="Vrbovska V."/>
            <person name="Kovarovic V."/>
            <person name="Bartak M."/>
            <person name="Svec P."/>
            <person name="Pantucek R."/>
        </authorList>
    </citation>
    <scope>NUCLEOTIDE SEQUENCE [LARGE SCALE GENOMIC DNA]</scope>
    <source>
        <strain evidence="3 4">CCM 8693</strain>
    </source>
</reference>
<feature type="domain" description="Type IV methyl-directed restriction enzyme EcoKMcrB subunit DNA-binding" evidence="1">
    <location>
        <begin position="52"/>
        <end position="192"/>
    </location>
</feature>
<accession>A0ABX0MAC3</accession>
<evidence type="ECO:0000313" key="3">
    <source>
        <dbReference type="EMBL" id="NHZ43269.1"/>
    </source>
</evidence>
<feature type="domain" description="HNH nuclease" evidence="2">
    <location>
        <begin position="284"/>
        <end position="325"/>
    </location>
</feature>
<dbReference type="Proteomes" id="UP000819052">
    <property type="component" value="Unassembled WGS sequence"/>
</dbReference>
<evidence type="ECO:0000259" key="2">
    <source>
        <dbReference type="Pfam" id="PF13391"/>
    </source>
</evidence>
<protein>
    <submittedName>
        <fullName evidence="3">DUF3578 domain-containing protein</fullName>
    </submittedName>
</protein>
<dbReference type="InterPro" id="IPR003615">
    <property type="entry name" value="HNH_nuc"/>
</dbReference>
<evidence type="ECO:0000259" key="1">
    <source>
        <dbReference type="Pfam" id="PF12102"/>
    </source>
</evidence>
<dbReference type="Pfam" id="PF13391">
    <property type="entry name" value="HNH_2"/>
    <property type="match status" value="1"/>
</dbReference>
<evidence type="ECO:0000313" key="4">
    <source>
        <dbReference type="Proteomes" id="UP000819052"/>
    </source>
</evidence>
<dbReference type="InterPro" id="IPR021961">
    <property type="entry name" value="McrB_DNA-bd"/>
</dbReference>
<name>A0ABX0MAC3_9BURK</name>
<sequence length="369" mass="41284">MQLLLDVFDNYLDTRSQLSGKAKKIGTADQISILNDLPGFFTLLLTDCGRISDFEVMGSIGTGNIARVPWIAIFNSKVTTTAQDGYYIVLLFSEAMDCCYLSLNQGVTSVQRNYSRKLAVEKIQVGARKALLYLNPEPRSILGRINLKATGDLGIGYENGAIISYHYPRTNLPSKSQLKEDLFALLHHYDRLLPVAGSSIQNLVPVSEAEFQQVALEKAATKLDNTDVTQIDFLKAVPVPKRVSTNRNGWARSVSVSAYALRQAEFMCEVDPMHQTFISNSGKRPYVEAHHLVPMSHQGEFKWSLDVPSNVVALCALCHKLLHHGRALDKKEYLMKLFENRKNRLLKNEISLDFSSLYGFYAKDSVGDD</sequence>
<dbReference type="EMBL" id="VVIW01000018">
    <property type="protein sequence ID" value="NHZ43269.1"/>
    <property type="molecule type" value="Genomic_DNA"/>
</dbReference>
<dbReference type="Pfam" id="PF12102">
    <property type="entry name" value="MrcB_N"/>
    <property type="match status" value="1"/>
</dbReference>
<gene>
    <name evidence="3" type="ORF">F1609_24275</name>
</gene>
<dbReference type="CDD" id="cd00085">
    <property type="entry name" value="HNHc"/>
    <property type="match status" value="1"/>
</dbReference>
<keyword evidence="4" id="KW-1185">Reference proteome</keyword>